<evidence type="ECO:0000256" key="3">
    <source>
        <dbReference type="ARBA" id="ARBA00022737"/>
    </source>
</evidence>
<proteinExistence type="predicted"/>
<dbReference type="Pfam" id="PF04082">
    <property type="entry name" value="Fungal_trans"/>
    <property type="match status" value="1"/>
</dbReference>
<keyword evidence="4" id="KW-0863">Zinc-finger</keyword>
<protein>
    <recommendedName>
        <fullName evidence="9">Xylanolytic transcriptional activator regulatory domain-containing protein</fullName>
    </recommendedName>
</protein>
<dbReference type="GO" id="GO:0000978">
    <property type="term" value="F:RNA polymerase II cis-regulatory region sequence-specific DNA binding"/>
    <property type="evidence" value="ECO:0007669"/>
    <property type="project" value="InterPro"/>
</dbReference>
<evidence type="ECO:0000313" key="10">
    <source>
        <dbReference type="EMBL" id="KAF9888937.1"/>
    </source>
</evidence>
<keyword evidence="11" id="KW-1185">Reference proteome</keyword>
<name>A0AAD4CM95_ASPNN</name>
<evidence type="ECO:0000256" key="7">
    <source>
        <dbReference type="ARBA" id="ARBA00023163"/>
    </source>
</evidence>
<dbReference type="Proteomes" id="UP001194746">
    <property type="component" value="Unassembled WGS sequence"/>
</dbReference>
<keyword evidence="2" id="KW-0479">Metal-binding</keyword>
<dbReference type="AlphaFoldDB" id="A0AAD4CM95"/>
<comment type="subcellular location">
    <subcellularLocation>
        <location evidence="1">Nucleus</location>
    </subcellularLocation>
</comment>
<gene>
    <name evidence="10" type="ORF">FE257_008106</name>
</gene>
<keyword evidence="7" id="KW-0804">Transcription</keyword>
<evidence type="ECO:0000256" key="5">
    <source>
        <dbReference type="ARBA" id="ARBA00022833"/>
    </source>
</evidence>
<dbReference type="InterPro" id="IPR007219">
    <property type="entry name" value="XnlR_reg_dom"/>
</dbReference>
<keyword evidence="8" id="KW-0539">Nucleus</keyword>
<dbReference type="GO" id="GO:0008270">
    <property type="term" value="F:zinc ion binding"/>
    <property type="evidence" value="ECO:0007669"/>
    <property type="project" value="UniProtKB-KW"/>
</dbReference>
<dbReference type="PANTHER" id="PTHR40626:SF36">
    <property type="entry name" value="TRANSCRIPTION FACTOR WITH C2H2 AND ZN(2)-CYS(6) DNA BINDING DOMAIN (EUROFUNG)"/>
    <property type="match status" value="1"/>
</dbReference>
<sequence length="269" mass="30274">MLGRQNKGAVDAHLLTKQYIDHYFQSFHPYWCFIHKGSFDMENETPLLVQSMTVIGLWASGEHSAQTSAVELHHRLGLAIQDQKEKWDASEVDGVCSACHWPIATYQAILLHIIFSSLLKGRDGVDFRLKPSLDAADSGLLKALVQSCRRLGLFYYPNMLARYTEADLDSFAWASIEEVKRFNLALYKVCGKVTIAGEGDRSKVDDDALSLLSTSELQFPLPDNLPLWNAVGKSEWAANTKDERLVFLNDNCEAKWISNFAAILDFLDL</sequence>
<evidence type="ECO:0000313" key="11">
    <source>
        <dbReference type="Proteomes" id="UP001194746"/>
    </source>
</evidence>
<evidence type="ECO:0000256" key="8">
    <source>
        <dbReference type="ARBA" id="ARBA00023242"/>
    </source>
</evidence>
<dbReference type="EMBL" id="VCAU01000041">
    <property type="protein sequence ID" value="KAF9888937.1"/>
    <property type="molecule type" value="Genomic_DNA"/>
</dbReference>
<dbReference type="GO" id="GO:0006351">
    <property type="term" value="P:DNA-templated transcription"/>
    <property type="evidence" value="ECO:0007669"/>
    <property type="project" value="InterPro"/>
</dbReference>
<evidence type="ECO:0000256" key="4">
    <source>
        <dbReference type="ARBA" id="ARBA00022771"/>
    </source>
</evidence>
<organism evidence="10 11">
    <name type="scientific">Aspergillus nanangensis</name>
    <dbReference type="NCBI Taxonomy" id="2582783"/>
    <lineage>
        <taxon>Eukaryota</taxon>
        <taxon>Fungi</taxon>
        <taxon>Dikarya</taxon>
        <taxon>Ascomycota</taxon>
        <taxon>Pezizomycotina</taxon>
        <taxon>Eurotiomycetes</taxon>
        <taxon>Eurotiomycetidae</taxon>
        <taxon>Eurotiales</taxon>
        <taxon>Aspergillaceae</taxon>
        <taxon>Aspergillus</taxon>
        <taxon>Aspergillus subgen. Circumdati</taxon>
    </lineage>
</organism>
<evidence type="ECO:0000259" key="9">
    <source>
        <dbReference type="Pfam" id="PF04082"/>
    </source>
</evidence>
<accession>A0AAD4CM95</accession>
<comment type="caution">
    <text evidence="10">The sequence shown here is derived from an EMBL/GenBank/DDBJ whole genome shotgun (WGS) entry which is preliminary data.</text>
</comment>
<dbReference type="PANTHER" id="PTHR40626">
    <property type="entry name" value="MIP31509P"/>
    <property type="match status" value="1"/>
</dbReference>
<feature type="domain" description="Xylanolytic transcriptional activator regulatory" evidence="9">
    <location>
        <begin position="20"/>
        <end position="82"/>
    </location>
</feature>
<keyword evidence="3" id="KW-0677">Repeat</keyword>
<reference evidence="10" key="2">
    <citation type="submission" date="2020-02" db="EMBL/GenBank/DDBJ databases">
        <authorList>
            <person name="Gilchrist C.L.M."/>
            <person name="Chooi Y.-H."/>
        </authorList>
    </citation>
    <scope>NUCLEOTIDE SEQUENCE</scope>
    <source>
        <strain evidence="10">MST-FP2251</strain>
    </source>
</reference>
<reference evidence="10" key="1">
    <citation type="journal article" date="2019" name="Beilstein J. Org. Chem.">
        <title>Nanangenines: drimane sesquiterpenoids as the dominant metabolite cohort of a novel Australian fungus, Aspergillus nanangensis.</title>
        <authorList>
            <person name="Lacey H.J."/>
            <person name="Gilchrist C.L.M."/>
            <person name="Crombie A."/>
            <person name="Kalaitzis J.A."/>
            <person name="Vuong D."/>
            <person name="Rutledge P.J."/>
            <person name="Turner P."/>
            <person name="Pitt J.I."/>
            <person name="Lacey E."/>
            <person name="Chooi Y.H."/>
            <person name="Piggott A.M."/>
        </authorList>
    </citation>
    <scope>NUCLEOTIDE SEQUENCE</scope>
    <source>
        <strain evidence="10">MST-FP2251</strain>
    </source>
</reference>
<keyword evidence="6" id="KW-0805">Transcription regulation</keyword>
<evidence type="ECO:0000256" key="6">
    <source>
        <dbReference type="ARBA" id="ARBA00023015"/>
    </source>
</evidence>
<keyword evidence="5" id="KW-0862">Zinc</keyword>
<evidence type="ECO:0000256" key="2">
    <source>
        <dbReference type="ARBA" id="ARBA00022723"/>
    </source>
</evidence>
<dbReference type="GO" id="GO:0000785">
    <property type="term" value="C:chromatin"/>
    <property type="evidence" value="ECO:0007669"/>
    <property type="project" value="TreeGrafter"/>
</dbReference>
<dbReference type="InterPro" id="IPR051059">
    <property type="entry name" value="VerF-like"/>
</dbReference>
<evidence type="ECO:0000256" key="1">
    <source>
        <dbReference type="ARBA" id="ARBA00004123"/>
    </source>
</evidence>
<dbReference type="GO" id="GO:0000981">
    <property type="term" value="F:DNA-binding transcription factor activity, RNA polymerase II-specific"/>
    <property type="evidence" value="ECO:0007669"/>
    <property type="project" value="InterPro"/>
</dbReference>
<dbReference type="GO" id="GO:0005634">
    <property type="term" value="C:nucleus"/>
    <property type="evidence" value="ECO:0007669"/>
    <property type="project" value="UniProtKB-SubCell"/>
</dbReference>